<keyword evidence="5 7" id="KW-0503">Monooxygenase</keyword>
<dbReference type="GO" id="GO:0020037">
    <property type="term" value="F:heme binding"/>
    <property type="evidence" value="ECO:0007669"/>
    <property type="project" value="InterPro"/>
</dbReference>
<dbReference type="PRINTS" id="PR00385">
    <property type="entry name" value="P450"/>
</dbReference>
<dbReference type="Gene3D" id="1.10.630.10">
    <property type="entry name" value="Cytochrome P450"/>
    <property type="match status" value="1"/>
</dbReference>
<evidence type="ECO:0000313" key="8">
    <source>
        <dbReference type="EMBL" id="UMM37855.1"/>
    </source>
</evidence>
<feature type="binding site" description="axial binding residue" evidence="6">
    <location>
        <position position="458"/>
    </location>
    <ligand>
        <name>heme</name>
        <dbReference type="ChEBI" id="CHEBI:30413"/>
    </ligand>
    <ligandPart>
        <name>Fe</name>
        <dbReference type="ChEBI" id="CHEBI:18248"/>
    </ligandPart>
</feature>
<dbReference type="Pfam" id="PF00067">
    <property type="entry name" value="p450"/>
    <property type="match status" value="1"/>
</dbReference>
<evidence type="ECO:0000256" key="6">
    <source>
        <dbReference type="PIRSR" id="PIRSR602401-1"/>
    </source>
</evidence>
<dbReference type="InterPro" id="IPR002401">
    <property type="entry name" value="Cyt_P450_E_grp-I"/>
</dbReference>
<evidence type="ECO:0000256" key="3">
    <source>
        <dbReference type="ARBA" id="ARBA00022617"/>
    </source>
</evidence>
<evidence type="ECO:0000256" key="1">
    <source>
        <dbReference type="ARBA" id="ARBA00001971"/>
    </source>
</evidence>
<dbReference type="InterPro" id="IPR050196">
    <property type="entry name" value="Cytochrome_P450_Monoox"/>
</dbReference>
<dbReference type="PANTHER" id="PTHR24291">
    <property type="entry name" value="CYTOCHROME P450 FAMILY 4"/>
    <property type="match status" value="1"/>
</dbReference>
<organism evidence="8 9">
    <name type="scientific">Caenorhabditis briggsae</name>
    <dbReference type="NCBI Taxonomy" id="6238"/>
    <lineage>
        <taxon>Eukaryota</taxon>
        <taxon>Metazoa</taxon>
        <taxon>Ecdysozoa</taxon>
        <taxon>Nematoda</taxon>
        <taxon>Chromadorea</taxon>
        <taxon>Rhabditida</taxon>
        <taxon>Rhabditina</taxon>
        <taxon>Rhabditomorpha</taxon>
        <taxon>Rhabditoidea</taxon>
        <taxon>Rhabditidae</taxon>
        <taxon>Peloderinae</taxon>
        <taxon>Caenorhabditis</taxon>
    </lineage>
</organism>
<dbReference type="InterPro" id="IPR001128">
    <property type="entry name" value="Cyt_P450"/>
</dbReference>
<evidence type="ECO:0000256" key="4">
    <source>
        <dbReference type="ARBA" id="ARBA00023004"/>
    </source>
</evidence>
<dbReference type="AlphaFoldDB" id="A0AAE9FAH4"/>
<evidence type="ECO:0000256" key="2">
    <source>
        <dbReference type="ARBA" id="ARBA00010617"/>
    </source>
</evidence>
<dbReference type="GO" id="GO:0016705">
    <property type="term" value="F:oxidoreductase activity, acting on paired donors, with incorporation or reduction of molecular oxygen"/>
    <property type="evidence" value="ECO:0007669"/>
    <property type="project" value="InterPro"/>
</dbReference>
<dbReference type="PANTHER" id="PTHR24291:SF20">
    <property type="entry name" value="CYTOCHROME P450"/>
    <property type="match status" value="1"/>
</dbReference>
<dbReference type="InterPro" id="IPR036396">
    <property type="entry name" value="Cyt_P450_sf"/>
</dbReference>
<keyword evidence="6 7" id="KW-0479">Metal-binding</keyword>
<comment type="cofactor">
    <cofactor evidence="1 6">
        <name>heme</name>
        <dbReference type="ChEBI" id="CHEBI:30413"/>
    </cofactor>
</comment>
<gene>
    <name evidence="8" type="ORF">L5515_009491</name>
</gene>
<proteinExistence type="inferred from homology"/>
<keyword evidence="4 6" id="KW-0408">Iron</keyword>
<dbReference type="PROSITE" id="PS00086">
    <property type="entry name" value="CYTOCHROME_P450"/>
    <property type="match status" value="1"/>
</dbReference>
<dbReference type="InterPro" id="IPR017972">
    <property type="entry name" value="Cyt_P450_CS"/>
</dbReference>
<keyword evidence="9" id="KW-1185">Reference proteome</keyword>
<dbReference type="PRINTS" id="PR00463">
    <property type="entry name" value="EP450I"/>
</dbReference>
<sequence>MDSTVIVRKHVWTIGSTPSCSKMPTPDTIKLGAKKYGVTMTLNTKSKRKIPGPPTSPILGNVQTFRNKSTVELNQIFLDAAEKCRNSKSNYMKYRILDKLFVLPLNGKSAAKILESSSELNKGDDYDFFEPWLGGGILVGRGEEKWRTHRKLLTPSFHFAKLKGYLEVFNTESRILVSCLDELSDSSNPIDIFPYIKRCALDIICAAVMGTKVDAQFYHNHPYVNAVEMFSVLVIENAINPIFQIPPLFWLLGYQKQKDECIKVMKEFSTSVISERKAALDSGEIEKETKKRKMNFLDILLKESSLSPEDVRQEVDTFMFAGHDTTTSSVSWACWNLAENPEIQDKVYKELVKVFGGDEDVTYEKMSELEYTERVLKESKRLVAPVPMVQRKLISDMEIDGITIPSGANISISPMLIHKNPEVFPNPAIFDPDRFLPDEISKRNAFDYIPFSAGLRNCVGQKFAQINEKVMIAHILRNFRLEPCGVTKPALEPIARPSNGIPVKLIRR</sequence>
<dbReference type="CDD" id="cd20628">
    <property type="entry name" value="CYP4"/>
    <property type="match status" value="1"/>
</dbReference>
<dbReference type="SUPFAM" id="SSF48264">
    <property type="entry name" value="Cytochrome P450"/>
    <property type="match status" value="1"/>
</dbReference>
<dbReference type="GO" id="GO:0004497">
    <property type="term" value="F:monooxygenase activity"/>
    <property type="evidence" value="ECO:0007669"/>
    <property type="project" value="UniProtKB-KW"/>
</dbReference>
<accession>A0AAE9FAH4</accession>
<comment type="similarity">
    <text evidence="2 7">Belongs to the cytochrome P450 family.</text>
</comment>
<protein>
    <submittedName>
        <fullName evidence="8">Uncharacterized protein</fullName>
    </submittedName>
</protein>
<keyword evidence="7" id="KW-0560">Oxidoreductase</keyword>
<name>A0AAE9FAH4_CAEBR</name>
<evidence type="ECO:0000256" key="7">
    <source>
        <dbReference type="RuleBase" id="RU000461"/>
    </source>
</evidence>
<evidence type="ECO:0000256" key="5">
    <source>
        <dbReference type="ARBA" id="ARBA00023033"/>
    </source>
</evidence>
<dbReference type="EMBL" id="CP092624">
    <property type="protein sequence ID" value="UMM37855.1"/>
    <property type="molecule type" value="Genomic_DNA"/>
</dbReference>
<dbReference type="GO" id="GO:0005506">
    <property type="term" value="F:iron ion binding"/>
    <property type="evidence" value="ECO:0007669"/>
    <property type="project" value="InterPro"/>
</dbReference>
<dbReference type="Proteomes" id="UP000829354">
    <property type="component" value="Chromosome V"/>
</dbReference>
<evidence type="ECO:0000313" key="9">
    <source>
        <dbReference type="Proteomes" id="UP000829354"/>
    </source>
</evidence>
<reference evidence="8 9" key="1">
    <citation type="submission" date="2022-04" db="EMBL/GenBank/DDBJ databases">
        <title>Chromosome-level reference genomes for two strains of Caenorhabditis briggsae: an improved platform for comparative genomics.</title>
        <authorList>
            <person name="Stevens L."/>
            <person name="Andersen E."/>
        </authorList>
    </citation>
    <scope>NUCLEOTIDE SEQUENCE [LARGE SCALE GENOMIC DNA]</scope>
    <source>
        <strain evidence="8">VX34</strain>
        <tissue evidence="8">Whole-organism</tissue>
    </source>
</reference>
<keyword evidence="3 6" id="KW-0349">Heme</keyword>